<dbReference type="Proteomes" id="UP000076660">
    <property type="component" value="Unassembled WGS sequence"/>
</dbReference>
<dbReference type="EMBL" id="LQMT02000042">
    <property type="protein sequence ID" value="ONF62267.1"/>
    <property type="molecule type" value="Genomic_DNA"/>
</dbReference>
<organism evidence="1 2">
    <name type="scientific">Amycolatopsis keratiniphila subsp. keratiniphila</name>
    <dbReference type="NCBI Taxonomy" id="227715"/>
    <lineage>
        <taxon>Bacteria</taxon>
        <taxon>Bacillati</taxon>
        <taxon>Actinomycetota</taxon>
        <taxon>Actinomycetes</taxon>
        <taxon>Pseudonocardiales</taxon>
        <taxon>Pseudonocardiaceae</taxon>
        <taxon>Amycolatopsis</taxon>
        <taxon>Amycolatopsis japonica group</taxon>
    </lineage>
</organism>
<gene>
    <name evidence="1" type="ORF">AVR91_0238550</name>
</gene>
<protein>
    <submittedName>
        <fullName evidence="1">Uncharacterized protein</fullName>
    </submittedName>
</protein>
<sequence>MPVTADRLTEAQLREALNVFTSTLRQERDQAETLAKGGAWREGARVGGLSSALSLLWQLTGGEFGEDPEERTRQVFGDLDRTVAEVRADRAAEVDGERGGQR</sequence>
<evidence type="ECO:0000313" key="1">
    <source>
        <dbReference type="EMBL" id="ONF62267.1"/>
    </source>
</evidence>
<evidence type="ECO:0000313" key="2">
    <source>
        <dbReference type="Proteomes" id="UP000076660"/>
    </source>
</evidence>
<reference evidence="1 2" key="1">
    <citation type="submission" date="2016-12" db="EMBL/GenBank/DDBJ databases">
        <title>Amycolatopsis keratiniphila subsp. keratiniphila genome sequencing and assembly.</title>
        <authorList>
            <person name="Mayilraj S."/>
            <person name="Kaur N."/>
        </authorList>
    </citation>
    <scope>NUCLEOTIDE SEQUENCE [LARGE SCALE GENOMIC DNA]</scope>
    <source>
        <strain evidence="1 2">DSM 44409</strain>
    </source>
</reference>
<dbReference type="AlphaFoldDB" id="A0A1W2LHC9"/>
<accession>A0A1W2LHC9</accession>
<proteinExistence type="predicted"/>
<name>A0A1W2LHC9_9PSEU</name>
<comment type="caution">
    <text evidence="1">The sequence shown here is derived from an EMBL/GenBank/DDBJ whole genome shotgun (WGS) entry which is preliminary data.</text>
</comment>